<protein>
    <submittedName>
        <fullName evidence="1">Uncharacterized protein</fullName>
    </submittedName>
</protein>
<dbReference type="AlphaFoldDB" id="A0A9P8NZH6"/>
<evidence type="ECO:0000313" key="1">
    <source>
        <dbReference type="EMBL" id="KAH3663068.1"/>
    </source>
</evidence>
<keyword evidence="2" id="KW-1185">Reference proteome</keyword>
<reference evidence="1" key="1">
    <citation type="journal article" date="2021" name="Open Biol.">
        <title>Shared evolutionary footprints suggest mitochondrial oxidative damage underlies multiple complex I losses in fungi.</title>
        <authorList>
            <person name="Schikora-Tamarit M.A."/>
            <person name="Marcet-Houben M."/>
            <person name="Nosek J."/>
            <person name="Gabaldon T."/>
        </authorList>
    </citation>
    <scope>NUCLEOTIDE SEQUENCE</scope>
    <source>
        <strain evidence="1">NCAIM Y.01608</strain>
    </source>
</reference>
<evidence type="ECO:0000313" key="2">
    <source>
        <dbReference type="Proteomes" id="UP000788993"/>
    </source>
</evidence>
<name>A0A9P8NZH6_9ASCO</name>
<gene>
    <name evidence="1" type="ORF">OGATHE_004644</name>
</gene>
<organism evidence="1 2">
    <name type="scientific">Ogataea polymorpha</name>
    <dbReference type="NCBI Taxonomy" id="460523"/>
    <lineage>
        <taxon>Eukaryota</taxon>
        <taxon>Fungi</taxon>
        <taxon>Dikarya</taxon>
        <taxon>Ascomycota</taxon>
        <taxon>Saccharomycotina</taxon>
        <taxon>Pichiomycetes</taxon>
        <taxon>Pichiales</taxon>
        <taxon>Pichiaceae</taxon>
        <taxon>Ogataea</taxon>
    </lineage>
</organism>
<dbReference type="Proteomes" id="UP000788993">
    <property type="component" value="Unassembled WGS sequence"/>
</dbReference>
<comment type="caution">
    <text evidence="1">The sequence shown here is derived from an EMBL/GenBank/DDBJ whole genome shotgun (WGS) entry which is preliminary data.</text>
</comment>
<sequence>MSLGSVLGLSYKMLGVITVAKLWTSILDPFSSSIRQKDATQLKKESNTSANLKVSNGSGISLVNFLSNAASWIGVSLEKSGTCCGFESISSVSCLRRLMLPFMRNTPSTERSIVCITLMSSSTSIGTLSFCGPIPRSLSTPHFSTNSSNGQPKTLLVDFLEFPDPPNILSQNEVHFFTEINETQSSRDRVSPMSLCNANAAMCCRPFSFFSKFEVTSRFVDCGFVFIGTSSIRSLFEPLRPKDRSFFKNLDAVRDDSDFPDSGSTFSMPADDASGASKIIDFLASADAVPIRCF</sequence>
<dbReference type="EMBL" id="JAEUBD010001266">
    <property type="protein sequence ID" value="KAH3663068.1"/>
    <property type="molecule type" value="Genomic_DNA"/>
</dbReference>
<reference evidence="1" key="2">
    <citation type="submission" date="2021-01" db="EMBL/GenBank/DDBJ databases">
        <authorList>
            <person name="Schikora-Tamarit M.A."/>
        </authorList>
    </citation>
    <scope>NUCLEOTIDE SEQUENCE</scope>
    <source>
        <strain evidence="1">NCAIM Y.01608</strain>
    </source>
</reference>
<accession>A0A9P8NZH6</accession>
<proteinExistence type="predicted"/>